<organism evidence="6 7">
    <name type="scientific">Rhodococcoides fascians</name>
    <name type="common">Rhodococcus fascians</name>
    <dbReference type="NCBI Taxonomy" id="1828"/>
    <lineage>
        <taxon>Bacteria</taxon>
        <taxon>Bacillati</taxon>
        <taxon>Actinomycetota</taxon>
        <taxon>Actinomycetes</taxon>
        <taxon>Mycobacteriales</taxon>
        <taxon>Nocardiaceae</taxon>
        <taxon>Rhodococcoides</taxon>
    </lineage>
</organism>
<dbReference type="SUPFAM" id="SSF48498">
    <property type="entry name" value="Tetracyclin repressor-like, C-terminal domain"/>
    <property type="match status" value="1"/>
</dbReference>
<proteinExistence type="predicted"/>
<keyword evidence="2 4" id="KW-0238">DNA-binding</keyword>
<dbReference type="PATRIC" id="fig|1653479.3.peg.2105"/>
<sequence>MDRRDDTPDAAVDGRAARWAHRRPELVAAATRYVLDHGVSDLTLRPLASAMGITIATVVRQFGSKEALVEEITRAINDDLLTTLRDDPELVDSPPVETLRILWRRWLDPAQGKQFRVMFELFGLASHHPEQYRWFTDSIVTDWLPQIEAPLIDDGVDPATARPVATLVLSVLRGLHLDLVATGDVERVDAAFELAMATLGPALTPTP</sequence>
<keyword evidence="7" id="KW-1185">Reference proteome</keyword>
<evidence type="ECO:0000256" key="1">
    <source>
        <dbReference type="ARBA" id="ARBA00023015"/>
    </source>
</evidence>
<dbReference type="EMBL" id="CP015220">
    <property type="protein sequence ID" value="AMY23385.1"/>
    <property type="molecule type" value="Genomic_DNA"/>
</dbReference>
<evidence type="ECO:0000256" key="4">
    <source>
        <dbReference type="PROSITE-ProRule" id="PRU00335"/>
    </source>
</evidence>
<dbReference type="GO" id="GO:0000976">
    <property type="term" value="F:transcription cis-regulatory region binding"/>
    <property type="evidence" value="ECO:0007669"/>
    <property type="project" value="TreeGrafter"/>
</dbReference>
<dbReference type="Gene3D" id="1.10.357.10">
    <property type="entry name" value="Tetracycline Repressor, domain 2"/>
    <property type="match status" value="1"/>
</dbReference>
<evidence type="ECO:0000256" key="2">
    <source>
        <dbReference type="ARBA" id="ARBA00023125"/>
    </source>
</evidence>
<evidence type="ECO:0000256" key="3">
    <source>
        <dbReference type="ARBA" id="ARBA00023163"/>
    </source>
</evidence>
<dbReference type="OrthoDB" id="5177743at2"/>
<feature type="domain" description="HTH tetR-type" evidence="5">
    <location>
        <begin position="20"/>
        <end position="80"/>
    </location>
</feature>
<feature type="DNA-binding region" description="H-T-H motif" evidence="4">
    <location>
        <begin position="43"/>
        <end position="62"/>
    </location>
</feature>
<dbReference type="SUPFAM" id="SSF46689">
    <property type="entry name" value="Homeodomain-like"/>
    <property type="match status" value="1"/>
</dbReference>
<dbReference type="RefSeq" id="WP_063216534.1">
    <property type="nucleotide sequence ID" value="NZ_CP015220.1"/>
</dbReference>
<dbReference type="InterPro" id="IPR001647">
    <property type="entry name" value="HTH_TetR"/>
</dbReference>
<dbReference type="AlphaFoldDB" id="A0A143QJP1"/>
<dbReference type="PROSITE" id="PS50977">
    <property type="entry name" value="HTH_TETR_2"/>
    <property type="match status" value="1"/>
</dbReference>
<reference evidence="7" key="2">
    <citation type="submission" date="2016-04" db="EMBL/GenBank/DDBJ databases">
        <title>Complete Genome and Plasmid Sequences for Rhodococcus fascians D188 and Draft Sequences for Rhodococcus spp. Isolates PBTS 1 and PBTS 2.</title>
        <authorList>
            <person name="Stamer R."/>
            <person name="Vereecke D."/>
            <person name="Zhang Y."/>
            <person name="Schilkey F."/>
            <person name="Devitt N."/>
            <person name="Randall J."/>
        </authorList>
    </citation>
    <scope>NUCLEOTIDE SEQUENCE [LARGE SCALE GENOMIC DNA]</scope>
    <source>
        <strain evidence="7">PBTS2</strain>
    </source>
</reference>
<dbReference type="InterPro" id="IPR036271">
    <property type="entry name" value="Tet_transcr_reg_TetR-rel_C_sf"/>
</dbReference>
<dbReference type="GO" id="GO:0003700">
    <property type="term" value="F:DNA-binding transcription factor activity"/>
    <property type="evidence" value="ECO:0007669"/>
    <property type="project" value="TreeGrafter"/>
</dbReference>
<keyword evidence="1" id="KW-0805">Transcription regulation</keyword>
<dbReference type="InterPro" id="IPR009057">
    <property type="entry name" value="Homeodomain-like_sf"/>
</dbReference>
<dbReference type="PANTHER" id="PTHR30055:SF234">
    <property type="entry name" value="HTH-TYPE TRANSCRIPTIONAL REGULATOR BETI"/>
    <property type="match status" value="1"/>
</dbReference>
<dbReference type="PANTHER" id="PTHR30055">
    <property type="entry name" value="HTH-TYPE TRANSCRIPTIONAL REGULATOR RUTR"/>
    <property type="match status" value="1"/>
</dbReference>
<name>A0A143QJP1_RHOFA</name>
<accession>A0A143QJP1</accession>
<dbReference type="KEGG" id="rhs:A3Q41_02083"/>
<keyword evidence="3" id="KW-0804">Transcription</keyword>
<protein>
    <submittedName>
        <fullName evidence="6">HTH-type transcriptional regulator BetI</fullName>
    </submittedName>
</protein>
<evidence type="ECO:0000313" key="6">
    <source>
        <dbReference type="EMBL" id="AMY23385.1"/>
    </source>
</evidence>
<dbReference type="InterPro" id="IPR050109">
    <property type="entry name" value="HTH-type_TetR-like_transc_reg"/>
</dbReference>
<evidence type="ECO:0000313" key="7">
    <source>
        <dbReference type="Proteomes" id="UP000076038"/>
    </source>
</evidence>
<gene>
    <name evidence="6" type="primary">betI_7</name>
    <name evidence="6" type="ORF">A3Q41_02083</name>
</gene>
<dbReference type="Pfam" id="PF00440">
    <property type="entry name" value="TetR_N"/>
    <property type="match status" value="1"/>
</dbReference>
<reference evidence="6 7" key="1">
    <citation type="journal article" date="2016" name="Genome Announc.">
        <title>Complete Genome and Plasmid Sequences for Rhodococcus fascians D188 and Draft Sequences for Rhodococcus Isolates PBTS 1 and PBTS 2.</title>
        <authorList>
            <person name="Stamler R.A."/>
            <person name="Vereecke D."/>
            <person name="Zhang Y."/>
            <person name="Schilkey F."/>
            <person name="Devitt N."/>
            <person name="Randall J.J."/>
        </authorList>
    </citation>
    <scope>NUCLEOTIDE SEQUENCE [LARGE SCALE GENOMIC DNA]</scope>
    <source>
        <strain evidence="6 7">PBTS2</strain>
    </source>
</reference>
<evidence type="ECO:0000259" key="5">
    <source>
        <dbReference type="PROSITE" id="PS50977"/>
    </source>
</evidence>
<dbReference type="Proteomes" id="UP000076038">
    <property type="component" value="Chromosome"/>
</dbReference>